<feature type="domain" description="PRD" evidence="7">
    <location>
        <begin position="306"/>
        <end position="413"/>
    </location>
</feature>
<keyword evidence="3" id="KW-0805">Transcription regulation</keyword>
<dbReference type="PANTHER" id="PTHR30185">
    <property type="entry name" value="CRYPTIC BETA-GLUCOSIDE BGL OPERON ANTITERMINATOR"/>
    <property type="match status" value="1"/>
</dbReference>
<dbReference type="EMBL" id="QEWE01000013">
    <property type="protein sequence ID" value="REJ29784.1"/>
    <property type="molecule type" value="Genomic_DNA"/>
</dbReference>
<dbReference type="Pfam" id="PF00359">
    <property type="entry name" value="PTS_EIIA_2"/>
    <property type="match status" value="1"/>
</dbReference>
<dbReference type="PANTHER" id="PTHR30185:SF18">
    <property type="entry name" value="TRANSCRIPTIONAL REGULATOR MTLR"/>
    <property type="match status" value="1"/>
</dbReference>
<dbReference type="InterPro" id="IPR003501">
    <property type="entry name" value="PTS_EIIB_2/3"/>
</dbReference>
<dbReference type="RefSeq" id="WP_276642880.1">
    <property type="nucleotide sequence ID" value="NZ_QEWE01000013.1"/>
</dbReference>
<dbReference type="InterPro" id="IPR036095">
    <property type="entry name" value="PTS_EIIB-like_sf"/>
</dbReference>
<keyword evidence="2" id="KW-0677">Repeat</keyword>
<comment type="caution">
    <text evidence="8">The sequence shown here is derived from an EMBL/GenBank/DDBJ whole genome shotgun (WGS) entry which is preliminary data.</text>
</comment>
<name>A0A3E0K6N4_9BACI</name>
<organism evidence="8 9">
    <name type="scientific">Caldibacillus debilis</name>
    <dbReference type="NCBI Taxonomy" id="301148"/>
    <lineage>
        <taxon>Bacteria</taxon>
        <taxon>Bacillati</taxon>
        <taxon>Bacillota</taxon>
        <taxon>Bacilli</taxon>
        <taxon>Bacillales</taxon>
        <taxon>Bacillaceae</taxon>
        <taxon>Caldibacillus</taxon>
    </lineage>
</organism>
<dbReference type="Proteomes" id="UP000257014">
    <property type="component" value="Unassembled WGS sequence"/>
</dbReference>
<gene>
    <name evidence="8" type="ORF">C6P37_04910</name>
</gene>
<dbReference type="Gene3D" id="3.40.930.10">
    <property type="entry name" value="Mannitol-specific EII, Chain A"/>
    <property type="match status" value="1"/>
</dbReference>
<dbReference type="Gene3D" id="3.40.50.2300">
    <property type="match status" value="1"/>
</dbReference>
<accession>A0A3E0K6N4</accession>
<dbReference type="InterPro" id="IPR013011">
    <property type="entry name" value="PTS_EIIB_2"/>
</dbReference>
<evidence type="ECO:0000259" key="7">
    <source>
        <dbReference type="PROSITE" id="PS51372"/>
    </source>
</evidence>
<dbReference type="AlphaFoldDB" id="A0A3E0K6N4"/>
<feature type="domain" description="PTS EIIB type-2" evidence="6">
    <location>
        <begin position="414"/>
        <end position="503"/>
    </location>
</feature>
<keyword evidence="1" id="KW-0808">Transferase</keyword>
<dbReference type="InterPro" id="IPR036388">
    <property type="entry name" value="WH-like_DNA-bd_sf"/>
</dbReference>
<sequence>MVEISKRQQQIIKNMLTNQHYKTVKYYADIMHVSQRTLHNDLKALEIFLGNFGLILDKKPGLGIKISGDVNRKLQLLEYLNTQMENGKMNDLSPTDRQIQIAKMLLIDEKVLSYQSLSDLFFVSKSSIALDFETIRSFLNDNTVKIKGDQKGTYIIGTESQIQYSLKLFNEKIFKIKSRQSDLEGIDKFADILRPFYPEEMTETVLHIVKKIEKRSTKPIAEYYLTTLFNTILVLCFRASKGKHHSKMTKNLIFDEVKNLKTYFIAKDILDEMNQKLSIHFTSEDIVYLNQHLIAIGFEPHFHASSITKEYKAIVKEIIRKMSSVLKVDLTNDRQLYEGLIAHLTPMIYRLRTGITVKNPLIKEIKEQYSVMLGVSWFVASMIEEKFDVKLTEDEVGFIMVHFQAALERNIKSKKVLIVCPTGLGTSELIANKVRQILPALCVIEVVPIEKLYESNIDNVDFIISAIPIKITSKPVVYISPLVSNTDIKNVLHFYSDLFLTEKEEKDINGHHPKLEYLSKFIDEDSVFIRKKMRNKEEVLDFLIQKLKDNNDILEGFEESIYNREKMGSTALNTGVAIPHGIPKYVVNSKILIFTNESMIEWWGGKKIDTIILLCISTQDLKNVKNVLSEIYHLIETREKVKKYFIDNTSEGILQLMKR</sequence>
<dbReference type="GO" id="GO:0009401">
    <property type="term" value="P:phosphoenolpyruvate-dependent sugar phosphotransferase system"/>
    <property type="evidence" value="ECO:0007669"/>
    <property type="project" value="InterPro"/>
</dbReference>
<proteinExistence type="predicted"/>
<dbReference type="InterPro" id="IPR002178">
    <property type="entry name" value="PTS_EIIA_type-2_dom"/>
</dbReference>
<dbReference type="GO" id="GO:0006355">
    <property type="term" value="P:regulation of DNA-templated transcription"/>
    <property type="evidence" value="ECO:0007669"/>
    <property type="project" value="InterPro"/>
</dbReference>
<reference evidence="8 9" key="1">
    <citation type="submission" date="2018-03" db="EMBL/GenBank/DDBJ databases">
        <authorList>
            <person name="Keele B.F."/>
        </authorList>
    </citation>
    <scope>NUCLEOTIDE SEQUENCE [LARGE SCALE GENOMIC DNA]</scope>
    <source>
        <strain evidence="8">ZCTH4_d</strain>
    </source>
</reference>
<dbReference type="PROSITE" id="PS51372">
    <property type="entry name" value="PRD_2"/>
    <property type="match status" value="2"/>
</dbReference>
<keyword evidence="4" id="KW-0804">Transcription</keyword>
<dbReference type="InterPro" id="IPR036634">
    <property type="entry name" value="PRD_sf"/>
</dbReference>
<dbReference type="CDD" id="cd00211">
    <property type="entry name" value="PTS_IIA_fru"/>
    <property type="match status" value="1"/>
</dbReference>
<dbReference type="SUPFAM" id="SSF55804">
    <property type="entry name" value="Phoshotransferase/anion transport protein"/>
    <property type="match status" value="1"/>
</dbReference>
<evidence type="ECO:0000256" key="4">
    <source>
        <dbReference type="ARBA" id="ARBA00023163"/>
    </source>
</evidence>
<dbReference type="GO" id="GO:0008982">
    <property type="term" value="F:protein-N(PI)-phosphohistidine-sugar phosphotransferase activity"/>
    <property type="evidence" value="ECO:0007669"/>
    <property type="project" value="InterPro"/>
</dbReference>
<dbReference type="Gene3D" id="1.10.10.10">
    <property type="entry name" value="Winged helix-like DNA-binding domain superfamily/Winged helix DNA-binding domain"/>
    <property type="match status" value="2"/>
</dbReference>
<dbReference type="PROSITE" id="PS51099">
    <property type="entry name" value="PTS_EIIB_TYPE_2"/>
    <property type="match status" value="1"/>
</dbReference>
<dbReference type="InterPro" id="IPR050661">
    <property type="entry name" value="BglG_antiterminators"/>
</dbReference>
<evidence type="ECO:0000256" key="1">
    <source>
        <dbReference type="ARBA" id="ARBA00022679"/>
    </source>
</evidence>
<dbReference type="InterPro" id="IPR011608">
    <property type="entry name" value="PRD"/>
</dbReference>
<dbReference type="SUPFAM" id="SSF63520">
    <property type="entry name" value="PTS-regulatory domain, PRD"/>
    <property type="match status" value="2"/>
</dbReference>
<protein>
    <submittedName>
        <fullName evidence="8">Uncharacterized protein</fullName>
    </submittedName>
</protein>
<evidence type="ECO:0000313" key="8">
    <source>
        <dbReference type="EMBL" id="REJ29784.1"/>
    </source>
</evidence>
<evidence type="ECO:0000259" key="6">
    <source>
        <dbReference type="PROSITE" id="PS51099"/>
    </source>
</evidence>
<evidence type="ECO:0000256" key="2">
    <source>
        <dbReference type="ARBA" id="ARBA00022737"/>
    </source>
</evidence>
<feature type="domain" description="PRD" evidence="7">
    <location>
        <begin position="196"/>
        <end position="303"/>
    </location>
</feature>
<feature type="domain" description="PTS EIIA type-2" evidence="5">
    <location>
        <begin position="520"/>
        <end position="659"/>
    </location>
</feature>
<evidence type="ECO:0000259" key="5">
    <source>
        <dbReference type="PROSITE" id="PS51094"/>
    </source>
</evidence>
<evidence type="ECO:0000313" key="9">
    <source>
        <dbReference type="Proteomes" id="UP000257014"/>
    </source>
</evidence>
<dbReference type="Gene3D" id="1.10.1790.10">
    <property type="entry name" value="PRD domain"/>
    <property type="match status" value="2"/>
</dbReference>
<dbReference type="Pfam" id="PF02302">
    <property type="entry name" value="PTS_IIB"/>
    <property type="match status" value="1"/>
</dbReference>
<dbReference type="InterPro" id="IPR016152">
    <property type="entry name" value="PTrfase/Anion_transptr"/>
</dbReference>
<dbReference type="SUPFAM" id="SSF52794">
    <property type="entry name" value="PTS system IIB component-like"/>
    <property type="match status" value="1"/>
</dbReference>
<dbReference type="CDD" id="cd05568">
    <property type="entry name" value="PTS_IIB_bgl_like"/>
    <property type="match status" value="1"/>
</dbReference>
<dbReference type="PROSITE" id="PS51094">
    <property type="entry name" value="PTS_EIIA_TYPE_2"/>
    <property type="match status" value="1"/>
</dbReference>
<evidence type="ECO:0000256" key="3">
    <source>
        <dbReference type="ARBA" id="ARBA00023015"/>
    </source>
</evidence>
<dbReference type="Pfam" id="PF00874">
    <property type="entry name" value="PRD"/>
    <property type="match status" value="2"/>
</dbReference>